<dbReference type="GeneID" id="8309144"/>
<keyword evidence="2" id="KW-1185">Reference proteome</keyword>
<reference evidence="1 2" key="1">
    <citation type="journal article" date="2008" name="Nat. Biotechnol.">
        <title>Genome sequencing and analysis of the filamentous fungus Penicillium chrysogenum.</title>
        <authorList>
            <person name="van den Berg M.A."/>
            <person name="Albang R."/>
            <person name="Albermann K."/>
            <person name="Badger J.H."/>
            <person name="Daran J.-M."/>
            <person name="Driessen A.J.M."/>
            <person name="Garcia-Estrada C."/>
            <person name="Fedorova N.D."/>
            <person name="Harris D.M."/>
            <person name="Heijne W.H.M."/>
            <person name="Joardar V.S."/>
            <person name="Kiel J.A.K.W."/>
            <person name="Kovalchuk A."/>
            <person name="Martin J.F."/>
            <person name="Nierman W.C."/>
            <person name="Nijland J.G."/>
            <person name="Pronk J.T."/>
            <person name="Roubos J.A."/>
            <person name="van der Klei I.J."/>
            <person name="van Peij N.N.M.E."/>
            <person name="Veenhuis M."/>
            <person name="von Doehren H."/>
            <person name="Wagner C."/>
            <person name="Wortman J.R."/>
            <person name="Bovenberg R.A.L."/>
        </authorList>
    </citation>
    <scope>NUCLEOTIDE SEQUENCE [LARGE SCALE GENOMIC DNA]</scope>
    <source>
        <strain evidence="2">ATCC 28089 / DSM 1075 / NRRL 1951 / Wisconsin 54-1255</strain>
    </source>
</reference>
<dbReference type="Proteomes" id="UP000000724">
    <property type="component" value="Contig Pc00c22"/>
</dbReference>
<sequence length="107" mass="11788">MAIGCGGVRVFRISFKVDVRCPLLAYPILLDKTGGENKKVYVQGHPFVFGFPKLSALVPHGGSETNNTGLVLLFKIHKNPFGVDALVGHWDKIRHRALLGILSRPLR</sequence>
<protein>
    <submittedName>
        <fullName evidence="1">Uncharacterized protein</fullName>
    </submittedName>
</protein>
<accession>B6HRE6</accession>
<dbReference type="VEuPathDB" id="FungiDB:PCH_Pc22g07730"/>
<dbReference type="KEGG" id="pcs:N7525_005463"/>
<evidence type="ECO:0000313" key="2">
    <source>
        <dbReference type="Proteomes" id="UP000000724"/>
    </source>
</evidence>
<proteinExistence type="predicted"/>
<organism evidence="1 2">
    <name type="scientific">Penicillium rubens (strain ATCC 28089 / DSM 1075 / NRRL 1951 / Wisconsin 54-1255)</name>
    <name type="common">Penicillium chrysogenum</name>
    <dbReference type="NCBI Taxonomy" id="500485"/>
    <lineage>
        <taxon>Eukaryota</taxon>
        <taxon>Fungi</taxon>
        <taxon>Dikarya</taxon>
        <taxon>Ascomycota</taxon>
        <taxon>Pezizomycotina</taxon>
        <taxon>Eurotiomycetes</taxon>
        <taxon>Eurotiomycetidae</taxon>
        <taxon>Eurotiales</taxon>
        <taxon>Aspergillaceae</taxon>
        <taxon>Penicillium</taxon>
        <taxon>Penicillium chrysogenum species complex</taxon>
    </lineage>
</organism>
<dbReference type="AlphaFoldDB" id="B6HRE6"/>
<dbReference type="HOGENOM" id="CLU_2210863_0_0_1"/>
<evidence type="ECO:0000313" key="1">
    <source>
        <dbReference type="EMBL" id="CAP98061.1"/>
    </source>
</evidence>
<gene>
    <name evidence="1" type="ORF">Pc22g07730</name>
    <name evidence="1" type="ORF">PCH_Pc22g07730</name>
</gene>
<dbReference type="EMBL" id="AM920437">
    <property type="protein sequence ID" value="CAP98061.1"/>
    <property type="molecule type" value="Genomic_DNA"/>
</dbReference>
<name>B6HRE6_PENRW</name>